<evidence type="ECO:0000256" key="4">
    <source>
        <dbReference type="ARBA" id="ARBA00022824"/>
    </source>
</evidence>
<dbReference type="GO" id="GO:0005789">
    <property type="term" value="C:endoplasmic reticulum membrane"/>
    <property type="evidence" value="ECO:0007669"/>
    <property type="project" value="UniProtKB-SubCell"/>
</dbReference>
<dbReference type="GO" id="GO:0009734">
    <property type="term" value="P:auxin-activated signaling pathway"/>
    <property type="evidence" value="ECO:0007669"/>
    <property type="project" value="UniProtKB-KW"/>
</dbReference>
<evidence type="ECO:0000256" key="3">
    <source>
        <dbReference type="ARBA" id="ARBA00022692"/>
    </source>
</evidence>
<dbReference type="InterPro" id="IPR045033">
    <property type="entry name" value="PILS1/3/4/5/7"/>
</dbReference>
<evidence type="ECO:0000256" key="10">
    <source>
        <dbReference type="SAM" id="Phobius"/>
    </source>
</evidence>
<evidence type="ECO:0000256" key="1">
    <source>
        <dbReference type="ARBA" id="ARBA00004477"/>
    </source>
</evidence>
<evidence type="ECO:0000256" key="8">
    <source>
        <dbReference type="ARBA" id="ARBA00025100"/>
    </source>
</evidence>
<evidence type="ECO:0000256" key="5">
    <source>
        <dbReference type="ARBA" id="ARBA00022989"/>
    </source>
</evidence>
<dbReference type="GO" id="GO:0080162">
    <property type="term" value="P:endoplasmic reticulum to cytosol auxin transport"/>
    <property type="evidence" value="ECO:0007669"/>
    <property type="project" value="InterPro"/>
</dbReference>
<comment type="function">
    <text evidence="8">Involved in cellular auxin homeostasis by regulating auxin metabolism. Regulates intracellular auxin accumulation at the endoplasmic reticulum and thus auxin availability for nuclear auxin signaling.</text>
</comment>
<sequence length="151" mass="16476">MEANKCSICWELGISSCNAHDISKGTSLKFTEKQTSAIMGFLELFVVALMPVLKTLIITVVGLFLAHERVNLLGSSARNHLNSLVFYVFTPAMVASSLAETITASNIITILFMPVNILVTFTIGSALGWILVKINKNSSTTPWPRHCLLCC</sequence>
<reference evidence="11" key="1">
    <citation type="journal article" date="2013" name="Genome Biol.">
        <title>Reference genomes and transcriptomes of Nicotiana sylvestris and Nicotiana tomentosiformis.</title>
        <authorList>
            <person name="Sierro N."/>
            <person name="Battey J.N."/>
            <person name="Ouadi S."/>
            <person name="Bovet L."/>
            <person name="Goepfert S."/>
            <person name="Bakaher N."/>
            <person name="Peitsch M.C."/>
            <person name="Ivanov N.V."/>
        </authorList>
    </citation>
    <scope>NUCLEOTIDE SEQUENCE [LARGE SCALE GENOMIC DNA]</scope>
</reference>
<feature type="transmembrane region" description="Helical" evidence="10">
    <location>
        <begin position="37"/>
        <end position="64"/>
    </location>
</feature>
<feature type="transmembrane region" description="Helical" evidence="10">
    <location>
        <begin position="84"/>
        <end position="104"/>
    </location>
</feature>
<name>A0A1U7YMR5_NICSY</name>
<comment type="similarity">
    <text evidence="9">Belongs to the auxin efflux carrier (TC 2.A.69.2) family.</text>
</comment>
<dbReference type="Proteomes" id="UP000189701">
    <property type="component" value="Unplaced"/>
</dbReference>
<evidence type="ECO:0000256" key="7">
    <source>
        <dbReference type="ARBA" id="ARBA00023294"/>
    </source>
</evidence>
<keyword evidence="6 10" id="KW-0472">Membrane</keyword>
<dbReference type="Pfam" id="PF03547">
    <property type="entry name" value="Mem_trans"/>
    <property type="match status" value="1"/>
</dbReference>
<comment type="subcellular location">
    <subcellularLocation>
        <location evidence="1">Endoplasmic reticulum membrane</location>
        <topology evidence="1">Multi-pass membrane protein</topology>
    </subcellularLocation>
</comment>
<evidence type="ECO:0000256" key="6">
    <source>
        <dbReference type="ARBA" id="ARBA00023136"/>
    </source>
</evidence>
<evidence type="ECO:0000313" key="11">
    <source>
        <dbReference type="Proteomes" id="UP000189701"/>
    </source>
</evidence>
<dbReference type="RefSeq" id="XP_009804398.1">
    <property type="nucleotide sequence ID" value="XM_009806096.1"/>
</dbReference>
<keyword evidence="4" id="KW-0256">Endoplasmic reticulum</keyword>
<organism evidence="11 12">
    <name type="scientific">Nicotiana sylvestris</name>
    <name type="common">Wood tobacco</name>
    <name type="synonym">South American tobacco</name>
    <dbReference type="NCBI Taxonomy" id="4096"/>
    <lineage>
        <taxon>Eukaryota</taxon>
        <taxon>Viridiplantae</taxon>
        <taxon>Streptophyta</taxon>
        <taxon>Embryophyta</taxon>
        <taxon>Tracheophyta</taxon>
        <taxon>Spermatophyta</taxon>
        <taxon>Magnoliopsida</taxon>
        <taxon>eudicotyledons</taxon>
        <taxon>Gunneridae</taxon>
        <taxon>Pentapetalae</taxon>
        <taxon>asterids</taxon>
        <taxon>lamiids</taxon>
        <taxon>Solanales</taxon>
        <taxon>Solanaceae</taxon>
        <taxon>Nicotianoideae</taxon>
        <taxon>Nicotianeae</taxon>
        <taxon>Nicotiana</taxon>
    </lineage>
</organism>
<dbReference type="AlphaFoldDB" id="A0A1U7YMR5"/>
<keyword evidence="2" id="KW-0813">Transport</keyword>
<evidence type="ECO:0000256" key="9">
    <source>
        <dbReference type="ARBA" id="ARBA00025752"/>
    </source>
</evidence>
<dbReference type="InterPro" id="IPR004776">
    <property type="entry name" value="Mem_transp_PIN-like"/>
</dbReference>
<reference evidence="12" key="2">
    <citation type="submission" date="2025-08" db="UniProtKB">
        <authorList>
            <consortium name="RefSeq"/>
        </authorList>
    </citation>
    <scope>IDENTIFICATION</scope>
    <source>
        <tissue evidence="12">Leaf</tissue>
    </source>
</reference>
<dbReference type="PANTHER" id="PTHR31651">
    <property type="match status" value="1"/>
</dbReference>
<keyword evidence="11" id="KW-1185">Reference proteome</keyword>
<keyword evidence="3 10" id="KW-0812">Transmembrane</keyword>
<evidence type="ECO:0000256" key="2">
    <source>
        <dbReference type="ARBA" id="ARBA00022448"/>
    </source>
</evidence>
<dbReference type="eggNOG" id="KOG2722">
    <property type="taxonomic scope" value="Eukaryota"/>
</dbReference>
<protein>
    <submittedName>
        <fullName evidence="12">Uncharacterized protein LOC104249625</fullName>
    </submittedName>
</protein>
<keyword evidence="5 10" id="KW-1133">Transmembrane helix</keyword>
<dbReference type="PANTHER" id="PTHR31651:SF6">
    <property type="entry name" value="PROTEIN PIN-LIKES 1-LIKE"/>
    <property type="match status" value="1"/>
</dbReference>
<evidence type="ECO:0000313" key="12">
    <source>
        <dbReference type="RefSeq" id="XP_009804398.1"/>
    </source>
</evidence>
<feature type="transmembrane region" description="Helical" evidence="10">
    <location>
        <begin position="110"/>
        <end position="132"/>
    </location>
</feature>
<proteinExistence type="inferred from homology"/>
<keyword evidence="7" id="KW-0927">Auxin signaling pathway</keyword>
<gene>
    <name evidence="12" type="primary">LOC104249625</name>
</gene>
<accession>A0A1U7YMR5</accession>
<dbReference type="STRING" id="4096.A0A1U7YMR5"/>
<feature type="non-terminal residue" evidence="12">
    <location>
        <position position="151"/>
    </location>
</feature>